<organism evidence="2 3">
    <name type="scientific">Caerostris extrusa</name>
    <name type="common">Bark spider</name>
    <name type="synonym">Caerostris bankana</name>
    <dbReference type="NCBI Taxonomy" id="172846"/>
    <lineage>
        <taxon>Eukaryota</taxon>
        <taxon>Metazoa</taxon>
        <taxon>Ecdysozoa</taxon>
        <taxon>Arthropoda</taxon>
        <taxon>Chelicerata</taxon>
        <taxon>Arachnida</taxon>
        <taxon>Araneae</taxon>
        <taxon>Araneomorphae</taxon>
        <taxon>Entelegynae</taxon>
        <taxon>Araneoidea</taxon>
        <taxon>Araneidae</taxon>
        <taxon>Caerostris</taxon>
    </lineage>
</organism>
<name>A0AAV4RPB4_CAEEX</name>
<feature type="compositionally biased region" description="Basic residues" evidence="1">
    <location>
        <begin position="10"/>
        <end position="27"/>
    </location>
</feature>
<comment type="caution">
    <text evidence="2">The sequence shown here is derived from an EMBL/GenBank/DDBJ whole genome shotgun (WGS) entry which is preliminary data.</text>
</comment>
<evidence type="ECO:0000313" key="3">
    <source>
        <dbReference type="Proteomes" id="UP001054945"/>
    </source>
</evidence>
<accession>A0AAV4RPB4</accession>
<protein>
    <submittedName>
        <fullName evidence="2">Nucleolar GTP-binding protein 1</fullName>
    </submittedName>
</protein>
<gene>
    <name evidence="2" type="primary">GTPBP4</name>
    <name evidence="2" type="ORF">CEXT_385351</name>
</gene>
<feature type="compositionally biased region" description="Basic and acidic residues" evidence="1">
    <location>
        <begin position="66"/>
        <end position="83"/>
    </location>
</feature>
<reference evidence="2 3" key="1">
    <citation type="submission" date="2021-06" db="EMBL/GenBank/DDBJ databases">
        <title>Caerostris extrusa draft genome.</title>
        <authorList>
            <person name="Kono N."/>
            <person name="Arakawa K."/>
        </authorList>
    </citation>
    <scope>NUCLEOTIDE SEQUENCE [LARGE SCALE GENOMIC DNA]</scope>
</reference>
<feature type="region of interest" description="Disordered" evidence="1">
    <location>
        <begin position="1"/>
        <end position="27"/>
    </location>
</feature>
<feature type="region of interest" description="Disordered" evidence="1">
    <location>
        <begin position="96"/>
        <end position="139"/>
    </location>
</feature>
<sequence>MKIESQVKKASTKPKLPRTAKKRTRSVSRLRNEFRELGVDLDENDENHYDDATVGRTVRPVKRMRMDSEGRVRSSSRVPRDDTGVQDLKMKFKAKKLSKIAQRSRNRLCKKGEGDKRIPNMKPKHLYAGKRSLGKTSRR</sequence>
<feature type="compositionally biased region" description="Basic residues" evidence="1">
    <location>
        <begin position="122"/>
        <end position="139"/>
    </location>
</feature>
<keyword evidence="3" id="KW-1185">Reference proteome</keyword>
<feature type="region of interest" description="Disordered" evidence="1">
    <location>
        <begin position="66"/>
        <end position="85"/>
    </location>
</feature>
<evidence type="ECO:0000256" key="1">
    <source>
        <dbReference type="SAM" id="MobiDB-lite"/>
    </source>
</evidence>
<proteinExistence type="predicted"/>
<dbReference type="AlphaFoldDB" id="A0AAV4RPB4"/>
<dbReference type="Proteomes" id="UP001054945">
    <property type="component" value="Unassembled WGS sequence"/>
</dbReference>
<feature type="compositionally biased region" description="Basic residues" evidence="1">
    <location>
        <begin position="96"/>
        <end position="109"/>
    </location>
</feature>
<dbReference type="EMBL" id="BPLR01008106">
    <property type="protein sequence ID" value="GIY22130.1"/>
    <property type="molecule type" value="Genomic_DNA"/>
</dbReference>
<evidence type="ECO:0000313" key="2">
    <source>
        <dbReference type="EMBL" id="GIY22130.1"/>
    </source>
</evidence>